<reference evidence="2 3" key="1">
    <citation type="journal article" date="2024" name="BMC Genomics">
        <title>Genome assembly of redclaw crayfish (Cherax quadricarinatus) provides insights into its immune adaptation and hypoxia tolerance.</title>
        <authorList>
            <person name="Liu Z."/>
            <person name="Zheng J."/>
            <person name="Li H."/>
            <person name="Fang K."/>
            <person name="Wang S."/>
            <person name="He J."/>
            <person name="Zhou D."/>
            <person name="Weng S."/>
            <person name="Chi M."/>
            <person name="Gu Z."/>
            <person name="He J."/>
            <person name="Li F."/>
            <person name="Wang M."/>
        </authorList>
    </citation>
    <scope>NUCLEOTIDE SEQUENCE [LARGE SCALE GENOMIC DNA]</scope>
    <source>
        <strain evidence="2">ZL_2023a</strain>
    </source>
</reference>
<dbReference type="AlphaFoldDB" id="A0AAW0XGJ4"/>
<feature type="non-terminal residue" evidence="2">
    <location>
        <position position="1"/>
    </location>
</feature>
<evidence type="ECO:0000313" key="2">
    <source>
        <dbReference type="EMBL" id="KAK8739098.1"/>
    </source>
</evidence>
<evidence type="ECO:0000256" key="1">
    <source>
        <dbReference type="SAM" id="MobiDB-lite"/>
    </source>
</evidence>
<comment type="caution">
    <text evidence="2">The sequence shown here is derived from an EMBL/GenBank/DDBJ whole genome shotgun (WGS) entry which is preliminary data.</text>
</comment>
<name>A0AAW0XGJ4_CHEQU</name>
<protein>
    <submittedName>
        <fullName evidence="2">Uncharacterized protein</fullName>
    </submittedName>
</protein>
<proteinExistence type="predicted"/>
<dbReference type="EMBL" id="JARKIK010000037">
    <property type="protein sequence ID" value="KAK8739098.1"/>
    <property type="molecule type" value="Genomic_DNA"/>
</dbReference>
<feature type="compositionally biased region" description="Polar residues" evidence="1">
    <location>
        <begin position="1"/>
        <end position="14"/>
    </location>
</feature>
<keyword evidence="3" id="KW-1185">Reference proteome</keyword>
<feature type="region of interest" description="Disordered" evidence="1">
    <location>
        <begin position="85"/>
        <end position="136"/>
    </location>
</feature>
<organism evidence="2 3">
    <name type="scientific">Cherax quadricarinatus</name>
    <name type="common">Australian red claw crayfish</name>
    <dbReference type="NCBI Taxonomy" id="27406"/>
    <lineage>
        <taxon>Eukaryota</taxon>
        <taxon>Metazoa</taxon>
        <taxon>Ecdysozoa</taxon>
        <taxon>Arthropoda</taxon>
        <taxon>Crustacea</taxon>
        <taxon>Multicrustacea</taxon>
        <taxon>Malacostraca</taxon>
        <taxon>Eumalacostraca</taxon>
        <taxon>Eucarida</taxon>
        <taxon>Decapoda</taxon>
        <taxon>Pleocyemata</taxon>
        <taxon>Astacidea</taxon>
        <taxon>Parastacoidea</taxon>
        <taxon>Parastacidae</taxon>
        <taxon>Cherax</taxon>
    </lineage>
</organism>
<gene>
    <name evidence="2" type="ORF">OTU49_003476</name>
</gene>
<evidence type="ECO:0000313" key="3">
    <source>
        <dbReference type="Proteomes" id="UP001445076"/>
    </source>
</evidence>
<sequence>SVFSSAGSSCTPDNSPDDSLASRSLRNDLLVAADSVTNAMSSLVRELNSDYDFKGLYESPAWHSITDGTYSEDEGPLSHLHIRKASGDASLPNTQGGIESNKWRKSLVGNEQDDSIPRKESNTPDWEEAGMGWVNR</sequence>
<dbReference type="Proteomes" id="UP001445076">
    <property type="component" value="Unassembled WGS sequence"/>
</dbReference>
<accession>A0AAW0XGJ4</accession>
<feature type="region of interest" description="Disordered" evidence="1">
    <location>
        <begin position="1"/>
        <end position="21"/>
    </location>
</feature>